<sequence>STPPPMDISLISLVEVPFAYGKALRLNMTNVSSGSNFFPLNVMTRTDASEGPINRIYRNGNYVTQMDAVGPDVFKRTILNAKTTAEHAVGEETVET</sequence>
<proteinExistence type="predicted"/>
<evidence type="ECO:0008006" key="2">
    <source>
        <dbReference type="Google" id="ProtNLM"/>
    </source>
</evidence>
<comment type="caution">
    <text evidence="1">The sequence shown here is derived from an EMBL/GenBank/DDBJ whole genome shotgun (WGS) entry which is preliminary data.</text>
</comment>
<protein>
    <recommendedName>
        <fullName evidence="2">Viral protein</fullName>
    </recommendedName>
</protein>
<feature type="non-terminal residue" evidence="1">
    <location>
        <position position="1"/>
    </location>
</feature>
<reference evidence="1" key="2">
    <citation type="submission" date="2020-02" db="EMBL/GenBank/DDBJ databases">
        <authorList>
            <consortium name="NCBI Pathogen Detection Project"/>
        </authorList>
    </citation>
    <scope>NUCLEOTIDE SEQUENCE</scope>
    <source>
        <strain evidence="1">MA.0908R11964</strain>
    </source>
</reference>
<accession>A0A754CHS1</accession>
<dbReference type="AlphaFoldDB" id="A0A754CHS1"/>
<gene>
    <name evidence="1" type="ORF">G5U55_001416</name>
</gene>
<name>A0A754CHS1_SALER</name>
<organism evidence="1">
    <name type="scientific">Salmonella enterica</name>
    <name type="common">Salmonella choleraesuis</name>
    <dbReference type="NCBI Taxonomy" id="28901"/>
    <lineage>
        <taxon>Bacteria</taxon>
        <taxon>Pseudomonadati</taxon>
        <taxon>Pseudomonadota</taxon>
        <taxon>Gammaproteobacteria</taxon>
        <taxon>Enterobacterales</taxon>
        <taxon>Enterobacteriaceae</taxon>
        <taxon>Salmonella</taxon>
    </lineage>
</organism>
<evidence type="ECO:0000313" key="1">
    <source>
        <dbReference type="EMBL" id="HAF8464462.1"/>
    </source>
</evidence>
<reference evidence="1" key="1">
    <citation type="journal article" date="2018" name="Genome Biol.">
        <title>SKESA: strategic k-mer extension for scrupulous assemblies.</title>
        <authorList>
            <person name="Souvorov A."/>
            <person name="Agarwala R."/>
            <person name="Lipman D.J."/>
        </authorList>
    </citation>
    <scope>NUCLEOTIDE SEQUENCE</scope>
    <source>
        <strain evidence="1">MA.0908R11964</strain>
    </source>
</reference>
<dbReference type="EMBL" id="DAAWMI010000004">
    <property type="protein sequence ID" value="HAF8464462.1"/>
    <property type="molecule type" value="Genomic_DNA"/>
</dbReference>